<protein>
    <submittedName>
        <fullName evidence="2">Uncharacterized protein</fullName>
    </submittedName>
</protein>
<keyword evidence="1" id="KW-0812">Transmembrane</keyword>
<feature type="transmembrane region" description="Helical" evidence="1">
    <location>
        <begin position="130"/>
        <end position="153"/>
    </location>
</feature>
<keyword evidence="1" id="KW-0472">Membrane</keyword>
<sequence>MTDNRFPGRWLGGCALILGPLLMLTGVLLRAGHHFFFPDQLAAYDRHPALIFTAYSAFVVGNVLLWPAVAALAQRIGVTRPGWALCGGALAIFGLFQRTFHAGVDHLAFQLVRVQGVEVATRTVGDAYGAYYVLSALSVAIMAGWVVLAIGAWRARVLGPFRAIALAAMSALPLGVLKGTTPLSVIAVLGLAAALVPLGVRVLRDGPAPSAGAVVRWAVLVPTALGAMALLGTAG</sequence>
<organism evidence="2 3">
    <name type="scientific">Micromonospora polyrhachis</name>
    <dbReference type="NCBI Taxonomy" id="1282883"/>
    <lineage>
        <taxon>Bacteria</taxon>
        <taxon>Bacillati</taxon>
        <taxon>Actinomycetota</taxon>
        <taxon>Actinomycetes</taxon>
        <taxon>Micromonosporales</taxon>
        <taxon>Micromonosporaceae</taxon>
        <taxon>Micromonospora</taxon>
    </lineage>
</organism>
<feature type="transmembrane region" description="Helical" evidence="1">
    <location>
        <begin position="10"/>
        <end position="29"/>
    </location>
</feature>
<keyword evidence="3" id="KW-1185">Reference proteome</keyword>
<gene>
    <name evidence="2" type="ORF">FHR38_003562</name>
</gene>
<evidence type="ECO:0000256" key="1">
    <source>
        <dbReference type="SAM" id="Phobius"/>
    </source>
</evidence>
<name>A0A7W7SRU5_9ACTN</name>
<dbReference type="AlphaFoldDB" id="A0A7W7SRU5"/>
<feature type="transmembrane region" description="Helical" evidence="1">
    <location>
        <begin position="160"/>
        <end position="177"/>
    </location>
</feature>
<dbReference type="RefSeq" id="WP_221449067.1">
    <property type="nucleotide sequence ID" value="NZ_JACHJW010000001.1"/>
</dbReference>
<feature type="transmembrane region" description="Helical" evidence="1">
    <location>
        <begin position="82"/>
        <end position="100"/>
    </location>
</feature>
<evidence type="ECO:0000313" key="3">
    <source>
        <dbReference type="Proteomes" id="UP000578819"/>
    </source>
</evidence>
<reference evidence="2 3" key="1">
    <citation type="submission" date="2020-08" db="EMBL/GenBank/DDBJ databases">
        <title>Sequencing the genomes of 1000 actinobacteria strains.</title>
        <authorList>
            <person name="Klenk H.-P."/>
        </authorList>
    </citation>
    <scope>NUCLEOTIDE SEQUENCE [LARGE SCALE GENOMIC DNA]</scope>
    <source>
        <strain evidence="2 3">DSM 45886</strain>
    </source>
</reference>
<comment type="caution">
    <text evidence="2">The sequence shown here is derived from an EMBL/GenBank/DDBJ whole genome shotgun (WGS) entry which is preliminary data.</text>
</comment>
<keyword evidence="1" id="KW-1133">Transmembrane helix</keyword>
<dbReference type="EMBL" id="JACHJW010000001">
    <property type="protein sequence ID" value="MBB4959829.1"/>
    <property type="molecule type" value="Genomic_DNA"/>
</dbReference>
<feature type="transmembrane region" description="Helical" evidence="1">
    <location>
        <begin position="215"/>
        <end position="234"/>
    </location>
</feature>
<feature type="transmembrane region" description="Helical" evidence="1">
    <location>
        <begin position="49"/>
        <end position="70"/>
    </location>
</feature>
<accession>A0A7W7SRU5</accession>
<dbReference type="Proteomes" id="UP000578819">
    <property type="component" value="Unassembled WGS sequence"/>
</dbReference>
<proteinExistence type="predicted"/>
<feature type="transmembrane region" description="Helical" evidence="1">
    <location>
        <begin position="183"/>
        <end position="203"/>
    </location>
</feature>
<evidence type="ECO:0000313" key="2">
    <source>
        <dbReference type="EMBL" id="MBB4959829.1"/>
    </source>
</evidence>